<evidence type="ECO:0000313" key="2">
    <source>
        <dbReference type="Proteomes" id="UP001157502"/>
    </source>
</evidence>
<protein>
    <submittedName>
        <fullName evidence="1">Uncharacterized protein</fullName>
    </submittedName>
</protein>
<dbReference type="Proteomes" id="UP001157502">
    <property type="component" value="Chromosome 10"/>
</dbReference>
<keyword evidence="2" id="KW-1185">Reference proteome</keyword>
<reference evidence="1" key="1">
    <citation type="submission" date="2021-05" db="EMBL/GenBank/DDBJ databases">
        <authorList>
            <person name="Pan Q."/>
            <person name="Jouanno E."/>
            <person name="Zahm M."/>
            <person name="Klopp C."/>
            <person name="Cabau C."/>
            <person name="Louis A."/>
            <person name="Berthelot C."/>
            <person name="Parey E."/>
            <person name="Roest Crollius H."/>
            <person name="Montfort J."/>
            <person name="Robinson-Rechavi M."/>
            <person name="Bouchez O."/>
            <person name="Lampietro C."/>
            <person name="Lopez Roques C."/>
            <person name="Donnadieu C."/>
            <person name="Postlethwait J."/>
            <person name="Bobe J."/>
            <person name="Dillon D."/>
            <person name="Chandos A."/>
            <person name="von Hippel F."/>
            <person name="Guiguen Y."/>
        </authorList>
    </citation>
    <scope>NUCLEOTIDE SEQUENCE</scope>
    <source>
        <strain evidence="1">YG-Jan2019</strain>
    </source>
</reference>
<name>A0ACC2GQ39_DALPE</name>
<comment type="caution">
    <text evidence="1">The sequence shown here is derived from an EMBL/GenBank/DDBJ whole genome shotgun (WGS) entry which is preliminary data.</text>
</comment>
<organism evidence="1 2">
    <name type="scientific">Dallia pectoralis</name>
    <name type="common">Alaska blackfish</name>
    <dbReference type="NCBI Taxonomy" id="75939"/>
    <lineage>
        <taxon>Eukaryota</taxon>
        <taxon>Metazoa</taxon>
        <taxon>Chordata</taxon>
        <taxon>Craniata</taxon>
        <taxon>Vertebrata</taxon>
        <taxon>Euteleostomi</taxon>
        <taxon>Actinopterygii</taxon>
        <taxon>Neopterygii</taxon>
        <taxon>Teleostei</taxon>
        <taxon>Protacanthopterygii</taxon>
        <taxon>Esociformes</taxon>
        <taxon>Umbridae</taxon>
        <taxon>Dallia</taxon>
    </lineage>
</organism>
<accession>A0ACC2GQ39</accession>
<evidence type="ECO:0000313" key="1">
    <source>
        <dbReference type="EMBL" id="KAJ8005586.1"/>
    </source>
</evidence>
<sequence>MKYKLCQKPTQGEVLHQTVELWVQSLLKPTKRLFKLIKAVVYQSIYHSKYNNWPCRVCCRSLLWHKPPRNLSITSQKPPRNLSITSQKPPRNLSITSQKPLRSLSITSQKPLSPSMLNSEALSLSEFRNISPQPEHHHSEAGLGSRSEVKKSR</sequence>
<dbReference type="EMBL" id="CM055737">
    <property type="protein sequence ID" value="KAJ8005586.1"/>
    <property type="molecule type" value="Genomic_DNA"/>
</dbReference>
<gene>
    <name evidence="1" type="ORF">DPEC_G00119480</name>
</gene>
<proteinExistence type="predicted"/>